<dbReference type="AlphaFoldDB" id="A0A2S1PJF4"/>
<proteinExistence type="predicted"/>
<evidence type="ECO:0000313" key="1">
    <source>
        <dbReference type="EMBL" id="AWH58596.1"/>
    </source>
</evidence>
<keyword evidence="1" id="KW-0614">Plasmid</keyword>
<protein>
    <submittedName>
        <fullName evidence="1">Uncharacterized protein</fullName>
    </submittedName>
</protein>
<sequence length="196" mass="22023">MKKQMVLLDNCVWNFLWRRNVDLIAEQGTDLAFKISDLGEIEIPSVDHQDDEVKAIGVYAREQISRLEADPVQWFSYADSGQPGSGKGGFGELMPDGTVKGGGFFTGIEGHAYLEDPYQHKVVGGLTGEKKTKSGLLKNQTDVDYGQWALNFPIITDNEKDFKNFKKVILIKDWNDTTFGDFIREQLVNLDLTEGQ</sequence>
<organism evidence="1">
    <name type="scientific">Pseudomonas fluorescens</name>
    <dbReference type="NCBI Taxonomy" id="294"/>
    <lineage>
        <taxon>Bacteria</taxon>
        <taxon>Pseudomonadati</taxon>
        <taxon>Pseudomonadota</taxon>
        <taxon>Gammaproteobacteria</taxon>
        <taxon>Pseudomonadales</taxon>
        <taxon>Pseudomonadaceae</taxon>
        <taxon>Pseudomonas</taxon>
    </lineage>
</organism>
<geneLocation type="plasmid" evidence="1">
    <name>pG69</name>
</geneLocation>
<name>A0A2S1PJF4_PSEFL</name>
<dbReference type="RefSeq" id="WP_172693430.1">
    <property type="nucleotide sequence ID" value="NZ_MH061177.1"/>
</dbReference>
<accession>A0A2S1PJF4</accession>
<reference evidence="1" key="1">
    <citation type="submission" date="2018-03" db="EMBL/GenBank/DDBJ databases">
        <title>IS1411 plays an important role in catabolic performance of phenol degrading strains in an environment continuously polluted by oil shale industry.</title>
        <authorList>
            <person name="Naanuri E."/>
            <person name="Heinaru E."/>
            <person name="Joesaar M."/>
            <person name="Heinaru A."/>
        </authorList>
    </citation>
    <scope>NUCLEOTIDE SEQUENCE</scope>
    <source>
        <strain evidence="1">P69</strain>
        <plasmid evidence="1">pG69</plasmid>
    </source>
</reference>
<dbReference type="EMBL" id="MH061177">
    <property type="protein sequence ID" value="AWH58596.1"/>
    <property type="molecule type" value="Genomic_DNA"/>
</dbReference>